<sequence>MKFQISGFKVSRFWFIYFVVRLFYLLFSVLVFPTLTTFGDPIHYMTSGIPFPFTSSTDLMRFLGGILGSILGGFNVVSNFPFMLLSFGLIKWAVDILDIRNLIDDKILLIILSLPTFCIWTSVCSKECIGLFFSAILGILIVHYLNGNFKIHFRDYVAFSLCLFFKPQYLPFIVSTLFYLRFAFGLHSRRRLIILSVFYVSAIIFVLYLSRDLIDLYSLGVQKAFEFDSQFSNSTRDTLFFVNKYDYFSKAPMGIFIAFWGPTLTEALQKPFQMAVYIESFVVLCVFIYFLKTPLKKLIVNGIVNLRLIVSYSILFLGILLVHYPFGVFNAGSATRYRTNYLFLFIILLMYLFSYYRKKNDKVDTLFGC</sequence>
<evidence type="ECO:0000313" key="3">
    <source>
        <dbReference type="Proteomes" id="UP000022272"/>
    </source>
</evidence>
<feature type="transmembrane region" description="Helical" evidence="1">
    <location>
        <begin position="14"/>
        <end position="38"/>
    </location>
</feature>
<feature type="transmembrane region" description="Helical" evidence="1">
    <location>
        <begin position="272"/>
        <end position="291"/>
    </location>
</feature>
<keyword evidence="1" id="KW-0472">Membrane</keyword>
<reference evidence="2 3" key="1">
    <citation type="submission" date="2014-02" db="EMBL/GenBank/DDBJ databases">
        <authorList>
            <person name="Sears C."/>
            <person name="Carroll K."/>
            <person name="Sack B.R."/>
            <person name="Qadri F."/>
            <person name="Myers L.L."/>
            <person name="Chung G.-T."/>
            <person name="Escheverria P."/>
            <person name="Fraser C.M."/>
            <person name="Sadzewicz L."/>
            <person name="Shefchek K.A."/>
            <person name="Tallon L."/>
            <person name="Das S.P."/>
            <person name="Daugherty S."/>
            <person name="Mongodin E.F."/>
        </authorList>
    </citation>
    <scope>NUCLEOTIDE SEQUENCE [LARGE SCALE GENOMIC DNA]</scope>
    <source>
        <strain evidence="2 3">2-F-2 #4</strain>
    </source>
</reference>
<gene>
    <name evidence="2" type="ORF">M076_3600</name>
</gene>
<dbReference type="PATRIC" id="fig|1339280.3.peg.3446"/>
<feature type="transmembrane region" description="Helical" evidence="1">
    <location>
        <begin position="128"/>
        <end position="145"/>
    </location>
</feature>
<accession>A0A015ZG90</accession>
<feature type="transmembrane region" description="Helical" evidence="1">
    <location>
        <begin position="303"/>
        <end position="326"/>
    </location>
</feature>
<proteinExistence type="predicted"/>
<evidence type="ECO:0000313" key="2">
    <source>
        <dbReference type="EMBL" id="EXZ43372.1"/>
    </source>
</evidence>
<keyword evidence="1" id="KW-1133">Transmembrane helix</keyword>
<protein>
    <submittedName>
        <fullName evidence="2">Putative membrane protein</fullName>
    </submittedName>
</protein>
<organism evidence="2 3">
    <name type="scientific">Bacteroides fragilis str. 2-F-2 #4</name>
    <dbReference type="NCBI Taxonomy" id="1339280"/>
    <lineage>
        <taxon>Bacteria</taxon>
        <taxon>Pseudomonadati</taxon>
        <taxon>Bacteroidota</taxon>
        <taxon>Bacteroidia</taxon>
        <taxon>Bacteroidales</taxon>
        <taxon>Bacteroidaceae</taxon>
        <taxon>Bacteroides</taxon>
    </lineage>
</organism>
<dbReference type="Proteomes" id="UP000022272">
    <property type="component" value="Unassembled WGS sequence"/>
</dbReference>
<evidence type="ECO:0000256" key="1">
    <source>
        <dbReference type="SAM" id="Phobius"/>
    </source>
</evidence>
<name>A0A015ZG90_BACFG</name>
<feature type="transmembrane region" description="Helical" evidence="1">
    <location>
        <begin position="192"/>
        <end position="210"/>
    </location>
</feature>
<feature type="transmembrane region" description="Helical" evidence="1">
    <location>
        <begin position="338"/>
        <end position="356"/>
    </location>
</feature>
<feature type="transmembrane region" description="Helical" evidence="1">
    <location>
        <begin position="59"/>
        <end position="87"/>
    </location>
</feature>
<feature type="transmembrane region" description="Helical" evidence="1">
    <location>
        <begin position="157"/>
        <end position="180"/>
    </location>
</feature>
<dbReference type="AlphaFoldDB" id="A0A015ZG90"/>
<comment type="caution">
    <text evidence="2">The sequence shown here is derived from an EMBL/GenBank/DDBJ whole genome shotgun (WGS) entry which is preliminary data.</text>
</comment>
<dbReference type="EMBL" id="JGDM01000080">
    <property type="protein sequence ID" value="EXZ43372.1"/>
    <property type="molecule type" value="Genomic_DNA"/>
</dbReference>
<dbReference type="RefSeq" id="WP_032571175.1">
    <property type="nucleotide sequence ID" value="NZ_JGDM01000080.1"/>
</dbReference>
<keyword evidence="1" id="KW-0812">Transmembrane</keyword>